<keyword evidence="1" id="KW-0472">Membrane</keyword>
<evidence type="ECO:0000256" key="1">
    <source>
        <dbReference type="SAM" id="Phobius"/>
    </source>
</evidence>
<evidence type="ECO:0000313" key="3">
    <source>
        <dbReference type="Proteomes" id="UP001606300"/>
    </source>
</evidence>
<reference evidence="2 3" key="1">
    <citation type="submission" date="2024-09" db="EMBL/GenBank/DDBJ databases">
        <title>Novel species of the genus Pelomonas and Roseateles isolated from streams.</title>
        <authorList>
            <person name="Lu H."/>
        </authorList>
    </citation>
    <scope>NUCLEOTIDE SEQUENCE [LARGE SCALE GENOMIC DNA]</scope>
    <source>
        <strain evidence="2 3">DC23W</strain>
    </source>
</reference>
<keyword evidence="1" id="KW-1133">Transmembrane helix</keyword>
<accession>A0ABW7EQR6</accession>
<feature type="transmembrane region" description="Helical" evidence="1">
    <location>
        <begin position="396"/>
        <end position="415"/>
    </location>
</feature>
<keyword evidence="1" id="KW-0812">Transmembrane</keyword>
<organism evidence="2 3">
    <name type="scientific">Pelomonas dachongensis</name>
    <dbReference type="NCBI Taxonomy" id="3299029"/>
    <lineage>
        <taxon>Bacteria</taxon>
        <taxon>Pseudomonadati</taxon>
        <taxon>Pseudomonadota</taxon>
        <taxon>Betaproteobacteria</taxon>
        <taxon>Burkholderiales</taxon>
        <taxon>Sphaerotilaceae</taxon>
        <taxon>Roseateles</taxon>
    </lineage>
</organism>
<comment type="caution">
    <text evidence="2">The sequence shown here is derived from an EMBL/GenBank/DDBJ whole genome shotgun (WGS) entry which is preliminary data.</text>
</comment>
<dbReference type="RefSeq" id="WP_394471029.1">
    <property type="nucleotide sequence ID" value="NZ_JBIGHY010000004.1"/>
</dbReference>
<feature type="transmembrane region" description="Helical" evidence="1">
    <location>
        <begin position="363"/>
        <end position="384"/>
    </location>
</feature>
<dbReference type="InterPro" id="IPR021830">
    <property type="entry name" value="DUF3422"/>
</dbReference>
<gene>
    <name evidence="2" type="ORF">ACG02S_13795</name>
</gene>
<protein>
    <submittedName>
        <fullName evidence="2">DUF3422 family protein</fullName>
    </submittedName>
</protein>
<name>A0ABW7EQR6_9BURK</name>
<proteinExistence type="predicted"/>
<dbReference type="Proteomes" id="UP001606300">
    <property type="component" value="Unassembled WGS sequence"/>
</dbReference>
<dbReference type="Pfam" id="PF11902">
    <property type="entry name" value="DUF3422"/>
    <property type="match status" value="1"/>
</dbReference>
<evidence type="ECO:0000313" key="2">
    <source>
        <dbReference type="EMBL" id="MFG6414968.1"/>
    </source>
</evidence>
<dbReference type="EMBL" id="JBIGHY010000004">
    <property type="protein sequence ID" value="MFG6414968.1"/>
    <property type="molecule type" value="Genomic_DNA"/>
</dbReference>
<keyword evidence="3" id="KW-1185">Reference proteome</keyword>
<sequence length="428" mass="46209">MRLLPADLPERASLSLEVHARPSEPLAAPGRASYVAVLVDPDERDRELAHLGKLCRNHGQAAPEPGAVHWSGRIGGVQLKWERHGEFSSYTLLLAAGSVVPFADPAAAQLPPGWLASAPGMTLYAGHAELLQAEDAPSLPDLQQDFFAGCPVVGSAVGDGAGLAFSDFLIHPDGFGRLVLVDQGFTPLMAGRMLQRLFEIEAYRMMALLAFPVARRLSPRLLVIERALAGLTDNIASDAGGDEKLLHELTRLAAEVESGLSASQFRFGACRAYAELVRTRIAELRERRLSGLQSIDEFMSRRFTPAVATCATVSQRMHDLSERVAQASHLLSTRVDIAREHQNHALLASMDRRARLQLRLQQTVEGLSVAAIVYYMAGVAGYLAKGGRSLGAPLDVDLFVGLSVPVLALLAFHAVRKARGRARENEAA</sequence>